<keyword evidence="3" id="KW-1185">Reference proteome</keyword>
<comment type="caution">
    <text evidence="2">The sequence shown here is derived from an EMBL/GenBank/DDBJ whole genome shotgun (WGS) entry which is preliminary data.</text>
</comment>
<proteinExistence type="predicted"/>
<protein>
    <submittedName>
        <fullName evidence="2">Uncharacterized protein</fullName>
    </submittedName>
</protein>
<feature type="region of interest" description="Disordered" evidence="1">
    <location>
        <begin position="1"/>
        <end position="21"/>
    </location>
</feature>
<reference evidence="2 3" key="1">
    <citation type="submission" date="2024-05" db="EMBL/GenBank/DDBJ databases">
        <title>Genome sequencing and assembly of Indian major carp, Cirrhinus mrigala (Hamilton, 1822).</title>
        <authorList>
            <person name="Mohindra V."/>
            <person name="Chowdhury L.M."/>
            <person name="Lal K."/>
            <person name="Jena J.K."/>
        </authorList>
    </citation>
    <scope>NUCLEOTIDE SEQUENCE [LARGE SCALE GENOMIC DNA]</scope>
    <source>
        <strain evidence="2">CM1030</strain>
        <tissue evidence="2">Blood</tissue>
    </source>
</reference>
<sequence>MNHGAPGGLCTRGGSPPAPHSRIRTAWILRTTPRPPTDTPQQTYGWAAAGPARAPLLSTTFHVTERATSSRTGRF</sequence>
<dbReference type="EMBL" id="JAMKFB020000003">
    <property type="protein sequence ID" value="KAL0198534.1"/>
    <property type="molecule type" value="Genomic_DNA"/>
</dbReference>
<evidence type="ECO:0000256" key="1">
    <source>
        <dbReference type="SAM" id="MobiDB-lite"/>
    </source>
</evidence>
<evidence type="ECO:0000313" key="2">
    <source>
        <dbReference type="EMBL" id="KAL0198534.1"/>
    </source>
</evidence>
<evidence type="ECO:0000313" key="3">
    <source>
        <dbReference type="Proteomes" id="UP001529510"/>
    </source>
</evidence>
<dbReference type="AlphaFoldDB" id="A0ABD0RJ99"/>
<feature type="non-terminal residue" evidence="2">
    <location>
        <position position="1"/>
    </location>
</feature>
<feature type="compositionally biased region" description="Gly residues" evidence="1">
    <location>
        <begin position="1"/>
        <end position="11"/>
    </location>
</feature>
<accession>A0ABD0RJ99</accession>
<gene>
    <name evidence="2" type="ORF">M9458_007074</name>
</gene>
<name>A0ABD0RJ99_CIRMR</name>
<organism evidence="2 3">
    <name type="scientific">Cirrhinus mrigala</name>
    <name type="common">Mrigala</name>
    <dbReference type="NCBI Taxonomy" id="683832"/>
    <lineage>
        <taxon>Eukaryota</taxon>
        <taxon>Metazoa</taxon>
        <taxon>Chordata</taxon>
        <taxon>Craniata</taxon>
        <taxon>Vertebrata</taxon>
        <taxon>Euteleostomi</taxon>
        <taxon>Actinopterygii</taxon>
        <taxon>Neopterygii</taxon>
        <taxon>Teleostei</taxon>
        <taxon>Ostariophysi</taxon>
        <taxon>Cypriniformes</taxon>
        <taxon>Cyprinidae</taxon>
        <taxon>Labeoninae</taxon>
        <taxon>Labeonini</taxon>
        <taxon>Cirrhinus</taxon>
    </lineage>
</organism>
<dbReference type="Proteomes" id="UP001529510">
    <property type="component" value="Unassembled WGS sequence"/>
</dbReference>